<feature type="non-terminal residue" evidence="3">
    <location>
        <position position="1"/>
    </location>
</feature>
<feature type="domain" description="CxC6 like cysteine cluster associated with KDZ" evidence="2">
    <location>
        <begin position="5"/>
        <end position="68"/>
    </location>
</feature>
<sequence>MTAGVHDGVTVRHVCCSVHNCTESLLSQRDHFCQSHHHLAKECCVDNCTLKAEPGHRTCGLQSHRDFQAQAELRNTAMFQLHSRLRNVGVPQVPLAGTSLQMSAASQVPSNSSLEPSTGTPIKG</sequence>
<evidence type="ECO:0000313" key="4">
    <source>
        <dbReference type="Proteomes" id="UP001219525"/>
    </source>
</evidence>
<dbReference type="Proteomes" id="UP001219525">
    <property type="component" value="Unassembled WGS sequence"/>
</dbReference>
<evidence type="ECO:0000256" key="1">
    <source>
        <dbReference type="SAM" id="MobiDB-lite"/>
    </source>
</evidence>
<keyword evidence="4" id="KW-1185">Reference proteome</keyword>
<organism evidence="3 4">
    <name type="scientific">Mycena pura</name>
    <dbReference type="NCBI Taxonomy" id="153505"/>
    <lineage>
        <taxon>Eukaryota</taxon>
        <taxon>Fungi</taxon>
        <taxon>Dikarya</taxon>
        <taxon>Basidiomycota</taxon>
        <taxon>Agaricomycotina</taxon>
        <taxon>Agaricomycetes</taxon>
        <taxon>Agaricomycetidae</taxon>
        <taxon>Agaricales</taxon>
        <taxon>Marasmiineae</taxon>
        <taxon>Mycenaceae</taxon>
        <taxon>Mycena</taxon>
    </lineage>
</organism>
<evidence type="ECO:0000259" key="2">
    <source>
        <dbReference type="Pfam" id="PF18721"/>
    </source>
</evidence>
<dbReference type="AlphaFoldDB" id="A0AAD6Y517"/>
<dbReference type="InterPro" id="IPR040898">
    <property type="entry name" value="CxC6"/>
</dbReference>
<feature type="region of interest" description="Disordered" evidence="1">
    <location>
        <begin position="101"/>
        <end position="124"/>
    </location>
</feature>
<accession>A0AAD6Y517</accession>
<dbReference type="EMBL" id="JARJCW010000097">
    <property type="protein sequence ID" value="KAJ7194515.1"/>
    <property type="molecule type" value="Genomic_DNA"/>
</dbReference>
<dbReference type="Pfam" id="PF18721">
    <property type="entry name" value="CxC6"/>
    <property type="match status" value="1"/>
</dbReference>
<name>A0AAD6Y517_9AGAR</name>
<comment type="caution">
    <text evidence="3">The sequence shown here is derived from an EMBL/GenBank/DDBJ whole genome shotgun (WGS) entry which is preliminary data.</text>
</comment>
<gene>
    <name evidence="3" type="ORF">GGX14DRAFT_678513</name>
</gene>
<proteinExistence type="predicted"/>
<protein>
    <recommendedName>
        <fullName evidence="2">CxC6 like cysteine cluster associated with KDZ domain-containing protein</fullName>
    </recommendedName>
</protein>
<evidence type="ECO:0000313" key="3">
    <source>
        <dbReference type="EMBL" id="KAJ7194515.1"/>
    </source>
</evidence>
<reference evidence="3" key="1">
    <citation type="submission" date="2023-03" db="EMBL/GenBank/DDBJ databases">
        <title>Massive genome expansion in bonnet fungi (Mycena s.s.) driven by repeated elements and novel gene families across ecological guilds.</title>
        <authorList>
            <consortium name="Lawrence Berkeley National Laboratory"/>
            <person name="Harder C.B."/>
            <person name="Miyauchi S."/>
            <person name="Viragh M."/>
            <person name="Kuo A."/>
            <person name="Thoen E."/>
            <person name="Andreopoulos B."/>
            <person name="Lu D."/>
            <person name="Skrede I."/>
            <person name="Drula E."/>
            <person name="Henrissat B."/>
            <person name="Morin E."/>
            <person name="Kohler A."/>
            <person name="Barry K."/>
            <person name="LaButti K."/>
            <person name="Morin E."/>
            <person name="Salamov A."/>
            <person name="Lipzen A."/>
            <person name="Mereny Z."/>
            <person name="Hegedus B."/>
            <person name="Baldrian P."/>
            <person name="Stursova M."/>
            <person name="Weitz H."/>
            <person name="Taylor A."/>
            <person name="Grigoriev I.V."/>
            <person name="Nagy L.G."/>
            <person name="Martin F."/>
            <person name="Kauserud H."/>
        </authorList>
    </citation>
    <scope>NUCLEOTIDE SEQUENCE</scope>
    <source>
        <strain evidence="3">9144</strain>
    </source>
</reference>